<name>A0A5B8WPJ0_9CAUD</name>
<accession>A0A5B8WPJ0</accession>
<reference evidence="1 2" key="1">
    <citation type="submission" date="2019-07" db="EMBL/GenBank/DDBJ databases">
        <authorList>
            <person name="Abdullah A."/>
            <person name="Lima G.C."/>
            <person name="Cuneo C.K."/>
            <person name="Ennest D.C."/>
            <person name="Fritz K.J."/>
            <person name="Johnson B.T."/>
            <person name="Larson S.M."/>
            <person name="Lemunyete M.N."/>
            <person name="Murray M.B."/>
            <person name="Osmond D.E."/>
            <person name="Patras K.A."/>
            <person name="Ransibrahmanakul S."/>
            <person name="Simpson K.A."/>
            <person name="Thull B.S."/>
            <person name="Wetzel S."/>
            <person name="Bonilla J.A."/>
            <person name="Klyczek K."/>
            <person name="Garlena R.A."/>
            <person name="Russell D.A."/>
            <person name="Pope W.H."/>
            <person name="Jacobs-Sera D."/>
            <person name="Hatfull G.F."/>
        </authorList>
    </citation>
    <scope>NUCLEOTIDE SEQUENCE [LARGE SCALE GENOMIC DNA]</scope>
</reference>
<dbReference type="Proteomes" id="UP000321915">
    <property type="component" value="Segment"/>
</dbReference>
<dbReference type="RefSeq" id="YP_010660474.1">
    <property type="nucleotide sequence ID" value="NC_070877.1"/>
</dbReference>
<protein>
    <submittedName>
        <fullName evidence="1">Uncharacterized protein</fullName>
    </submittedName>
</protein>
<proteinExistence type="predicted"/>
<dbReference type="GeneID" id="77936470"/>
<keyword evidence="2" id="KW-1185">Reference proteome</keyword>
<evidence type="ECO:0000313" key="2">
    <source>
        <dbReference type="Proteomes" id="UP000321915"/>
    </source>
</evidence>
<organism evidence="1 2">
    <name type="scientific">Arthrobacter phage Qui</name>
    <dbReference type="NCBI Taxonomy" id="2603260"/>
    <lineage>
        <taxon>Viruses</taxon>
        <taxon>Duplodnaviria</taxon>
        <taxon>Heunggongvirae</taxon>
        <taxon>Uroviricota</taxon>
        <taxon>Caudoviricetes</taxon>
        <taxon>Quivirus</taxon>
        <taxon>Quivirus qui</taxon>
    </lineage>
</organism>
<gene>
    <name evidence="1" type="primary">108</name>
    <name evidence="1" type="ORF">SEA_QUI_108</name>
</gene>
<sequence>MTNKEGTLDDLYFEWLYKKIGVVSNRNPNKSYWELARHLYRTPFFWVVPNDDNREADGKDLRQEFIAECDIQDIEINWLQLDCSVLEMLIALAGLAAFNSVGEAGDWFRKFLDNLKLRTYTDANWNTDSERQAAKIIERLVDRTYNSRGVGGLFPLKNAEKDQRKEELWYQLSAYLAEGDYLNSGP</sequence>
<dbReference type="EMBL" id="MN183282">
    <property type="protein sequence ID" value="QED11598.1"/>
    <property type="molecule type" value="Genomic_DNA"/>
</dbReference>
<dbReference type="KEGG" id="vg:77936470"/>
<evidence type="ECO:0000313" key="1">
    <source>
        <dbReference type="EMBL" id="QED11598.1"/>
    </source>
</evidence>